<evidence type="ECO:0000313" key="4">
    <source>
        <dbReference type="EMBL" id="MEQ2306576.1"/>
    </source>
</evidence>
<keyword evidence="5" id="KW-1185">Reference proteome</keyword>
<sequence length="167" mass="18880">MPECFAHSAGSFLLLSPPEPSRKRTLSTLQRKHLHTELIPVLLQAHTEQYLKNLLQTWILNASSPGDLTTPIYWRIICYVPDYLCHNKHSLHILFSRVFSVCGSWRTDLCKESCALVCASVEHDDSPRTGAVRGVVLESQYLLEPCGTGKTRLTHLSRIDLRGRSPE</sequence>
<keyword evidence="1" id="KW-0343">GTPase activation</keyword>
<dbReference type="Gene3D" id="3.30.530.20">
    <property type="match status" value="1"/>
</dbReference>
<accession>A0ABV0ZKN6</accession>
<evidence type="ECO:0000259" key="3">
    <source>
        <dbReference type="PROSITE" id="PS50848"/>
    </source>
</evidence>
<dbReference type="InterPro" id="IPR023393">
    <property type="entry name" value="START-like_dom_sf"/>
</dbReference>
<dbReference type="PANTHER" id="PTHR12659:SF8">
    <property type="entry name" value="STAR-RELATED LIPID TRANSFER PROTEIN 13 ISOFORM X1"/>
    <property type="match status" value="1"/>
</dbReference>
<comment type="caution">
    <text evidence="4">The sequence shown here is derived from an EMBL/GenBank/DDBJ whole genome shotgun (WGS) entry which is preliminary data.</text>
</comment>
<organism evidence="4 5">
    <name type="scientific">Ameca splendens</name>
    <dbReference type="NCBI Taxonomy" id="208324"/>
    <lineage>
        <taxon>Eukaryota</taxon>
        <taxon>Metazoa</taxon>
        <taxon>Chordata</taxon>
        <taxon>Craniata</taxon>
        <taxon>Vertebrata</taxon>
        <taxon>Euteleostomi</taxon>
        <taxon>Actinopterygii</taxon>
        <taxon>Neopterygii</taxon>
        <taxon>Teleostei</taxon>
        <taxon>Neoteleostei</taxon>
        <taxon>Acanthomorphata</taxon>
        <taxon>Ovalentaria</taxon>
        <taxon>Atherinomorphae</taxon>
        <taxon>Cyprinodontiformes</taxon>
        <taxon>Goodeidae</taxon>
        <taxon>Ameca</taxon>
    </lineage>
</organism>
<dbReference type="PANTHER" id="PTHR12659">
    <property type="entry name" value="RHO-TYPE GTPASE ACTIVATING PROTEIN"/>
    <property type="match status" value="1"/>
</dbReference>
<feature type="domain" description="START" evidence="3">
    <location>
        <begin position="96"/>
        <end position="167"/>
    </location>
</feature>
<dbReference type="EMBL" id="JAHRIP010066378">
    <property type="protein sequence ID" value="MEQ2306576.1"/>
    <property type="molecule type" value="Genomic_DNA"/>
</dbReference>
<dbReference type="SUPFAM" id="SSF55961">
    <property type="entry name" value="Bet v1-like"/>
    <property type="match status" value="1"/>
</dbReference>
<feature type="non-terminal residue" evidence="4">
    <location>
        <position position="167"/>
    </location>
</feature>
<dbReference type="Proteomes" id="UP001469553">
    <property type="component" value="Unassembled WGS sequence"/>
</dbReference>
<dbReference type="InterPro" id="IPR002913">
    <property type="entry name" value="START_lipid-bd_dom"/>
</dbReference>
<evidence type="ECO:0000256" key="2">
    <source>
        <dbReference type="ARBA" id="ARBA00022553"/>
    </source>
</evidence>
<gene>
    <name evidence="4" type="ORF">AMECASPLE_009668</name>
</gene>
<dbReference type="PROSITE" id="PS50848">
    <property type="entry name" value="START"/>
    <property type="match status" value="1"/>
</dbReference>
<name>A0ABV0ZKN6_9TELE</name>
<protein>
    <recommendedName>
        <fullName evidence="3">START domain-containing protein</fullName>
    </recommendedName>
</protein>
<reference evidence="4 5" key="1">
    <citation type="submission" date="2021-06" db="EMBL/GenBank/DDBJ databases">
        <authorList>
            <person name="Palmer J.M."/>
        </authorList>
    </citation>
    <scope>NUCLEOTIDE SEQUENCE [LARGE SCALE GENOMIC DNA]</scope>
    <source>
        <strain evidence="4 5">AS_MEX2019</strain>
        <tissue evidence="4">Muscle</tissue>
    </source>
</reference>
<evidence type="ECO:0000256" key="1">
    <source>
        <dbReference type="ARBA" id="ARBA00022468"/>
    </source>
</evidence>
<keyword evidence="2" id="KW-0597">Phosphoprotein</keyword>
<dbReference type="Pfam" id="PF01852">
    <property type="entry name" value="START"/>
    <property type="match status" value="1"/>
</dbReference>
<evidence type="ECO:0000313" key="5">
    <source>
        <dbReference type="Proteomes" id="UP001469553"/>
    </source>
</evidence>
<proteinExistence type="predicted"/>